<dbReference type="Proteomes" id="UP000014071">
    <property type="component" value="Unassembled WGS sequence"/>
</dbReference>
<evidence type="ECO:0000313" key="1">
    <source>
        <dbReference type="EMBL" id="GAC97391.1"/>
    </source>
</evidence>
<proteinExistence type="predicted"/>
<evidence type="ECO:0000313" key="2">
    <source>
        <dbReference type="Proteomes" id="UP000014071"/>
    </source>
</evidence>
<dbReference type="GeneID" id="24110257"/>
<dbReference type="HOGENOM" id="CLU_1448329_0_0_1"/>
<dbReference type="EMBL" id="DF238809">
    <property type="protein sequence ID" value="GAC97391.1"/>
    <property type="molecule type" value="Genomic_DNA"/>
</dbReference>
<dbReference type="RefSeq" id="XP_012190978.1">
    <property type="nucleotide sequence ID" value="XM_012335588.1"/>
</dbReference>
<dbReference type="AlphaFoldDB" id="R9P7R4"/>
<dbReference type="OrthoDB" id="4932133at2759"/>
<dbReference type="eggNOG" id="ENOG502SG0G">
    <property type="taxonomic scope" value="Eukaryota"/>
</dbReference>
<accession>R9P7R4</accession>
<keyword evidence="2" id="KW-1185">Reference proteome</keyword>
<dbReference type="InterPro" id="IPR045992">
    <property type="entry name" value="DUF5948"/>
</dbReference>
<organism evidence="1 2">
    <name type="scientific">Pseudozyma hubeiensis (strain SY62)</name>
    <name type="common">Yeast</name>
    <dbReference type="NCBI Taxonomy" id="1305764"/>
    <lineage>
        <taxon>Eukaryota</taxon>
        <taxon>Fungi</taxon>
        <taxon>Dikarya</taxon>
        <taxon>Basidiomycota</taxon>
        <taxon>Ustilaginomycotina</taxon>
        <taxon>Ustilaginomycetes</taxon>
        <taxon>Ustilaginales</taxon>
        <taxon>Ustilaginaceae</taxon>
        <taxon>Pseudozyma</taxon>
    </lineage>
</organism>
<protein>
    <submittedName>
        <fullName evidence="1">Uncharacterized protein</fullName>
    </submittedName>
</protein>
<sequence length="187" mass="20515">MCVDAPCEKLTEGDAERRQRLRKYVHSDAFDLGGEVGCRTGTFRRQNEDVRGQRRRTTHSYQRNLDVDVAQLATSSCAACKLSNTSESMARKMQLSALLLVVAFSSALIIQVHSAHSAYCTTELNGTGPSDYQITKDCCAATREHRTTAFWENDHKCWDAAGFGNGINLGKFVKCCGDRGAGSHSDG</sequence>
<name>R9P7R4_PSEHS</name>
<dbReference type="Pfam" id="PF19373">
    <property type="entry name" value="DUF5948"/>
    <property type="match status" value="1"/>
</dbReference>
<reference evidence="2" key="1">
    <citation type="journal article" date="2013" name="Genome Announc.">
        <title>Draft genome sequence of the basidiomycetous yeast-like fungus Pseudozyma hubeiensis SY62, which produces an abundant amount of the biosurfactant mannosylerythritol lipids.</title>
        <authorList>
            <person name="Konishi M."/>
            <person name="Hatada Y."/>
            <person name="Horiuchi J."/>
        </authorList>
    </citation>
    <scope>NUCLEOTIDE SEQUENCE [LARGE SCALE GENOMIC DNA]</scope>
    <source>
        <strain evidence="2">SY62</strain>
    </source>
</reference>
<gene>
    <name evidence="1" type="ORF">PHSY_004976</name>
</gene>